<dbReference type="AlphaFoldDB" id="A0A8I6S9Y3"/>
<feature type="region of interest" description="Disordered" evidence="1">
    <location>
        <begin position="644"/>
        <end position="674"/>
    </location>
</feature>
<dbReference type="KEGG" id="clec:106672397"/>
<dbReference type="Pfam" id="PF14924">
    <property type="entry name" value="MAP10_N"/>
    <property type="match status" value="1"/>
</dbReference>
<feature type="region of interest" description="Disordered" evidence="1">
    <location>
        <begin position="368"/>
        <end position="388"/>
    </location>
</feature>
<dbReference type="OrthoDB" id="10514088at2759"/>
<feature type="compositionally biased region" description="Low complexity" evidence="1">
    <location>
        <begin position="161"/>
        <end position="180"/>
    </location>
</feature>
<evidence type="ECO:0000313" key="2">
    <source>
        <dbReference type="EnsemblMetazoa" id="XP_014259277.1"/>
    </source>
</evidence>
<feature type="compositionally biased region" description="Polar residues" evidence="1">
    <location>
        <begin position="657"/>
        <end position="667"/>
    </location>
</feature>
<dbReference type="RefSeq" id="XP_014259277.1">
    <property type="nucleotide sequence ID" value="XM_014403791.1"/>
</dbReference>
<keyword evidence="3" id="KW-1185">Reference proteome</keyword>
<feature type="compositionally biased region" description="Basic and acidic residues" evidence="1">
    <location>
        <begin position="304"/>
        <end position="315"/>
    </location>
</feature>
<accession>A0A8I6S9Y3</accession>
<sequence length="690" mass="78674">MKWRDVVRDYQNQYWNLLDKPSMFALEVFVSSTDLTTKVLDWLPNLDKKMKIRIKFHTLPCIEIKRNVEENLTSANKHSKINVKEEAPTEACDLQNPATESPAVPPVNEIKGFDPTRCLVKEKQEPPVPKVHKLPGEADSDTESKKGTVNYKSSNSRQKESTNLSNQSSSSSDSGTKISSADTKATNKTDTVLKTIPFNNGQTVIFASSPAELLYTLMKVPLAVNFFVDGPTLIGNTFIALQQFAEAVSLSLDSYRNIPCSAILDEKFSIYNKKHYVGYVHLDLRLTCLGYQVTHPLTDDQNPNDEKVDPEKPTESLRVLKLNGKSRPYKERANRLLKSERVTEHFHPAYFKAALSGPPMILEEDFDEYHDGDTDEDDSSEDELPPTKLKPKKIVLSPRRAKREWLRYKCTDVDTIIQRKVLEDHILKGKPPFQKGSPFRGLVCPAYLKSKNIDWSEETECGKGKTTQNVQYIPCPNQKQGQQSTMPQFEYNCKGNIWPASVNNQLDDLPDCPSEMANPNYDPYMQSAQKNLTSQQETNCHMKTTYGSKDEEEIDPEEALNTVAGINKKVEHWKKVLEDLVLDSEIQMRRLDALEHTNSKHTVEDNEEQLKKEQVQIPYDQISEQMIPQIVQHIPDILASSHQEAQKYNQRTKEKNACSSGRFSSENKGPHHANEQWQQLKEFCKCTIHQ</sequence>
<protein>
    <submittedName>
        <fullName evidence="2">Uncharacterized protein</fullName>
    </submittedName>
</protein>
<feature type="region of interest" description="Disordered" evidence="1">
    <location>
        <begin position="82"/>
        <end position="110"/>
    </location>
</feature>
<name>A0A8I6S9Y3_CIMLE</name>
<dbReference type="GeneID" id="106672397"/>
<feature type="compositionally biased region" description="Acidic residues" evidence="1">
    <location>
        <begin position="368"/>
        <end position="384"/>
    </location>
</feature>
<dbReference type="Proteomes" id="UP000494040">
    <property type="component" value="Unassembled WGS sequence"/>
</dbReference>
<feature type="region of interest" description="Disordered" evidence="1">
    <location>
        <begin position="296"/>
        <end position="316"/>
    </location>
</feature>
<dbReference type="EnsemblMetazoa" id="XM_014403791.1">
    <property type="protein sequence ID" value="XP_014259277.1"/>
    <property type="gene ID" value="LOC106672397"/>
</dbReference>
<reference evidence="2" key="1">
    <citation type="submission" date="2022-01" db="UniProtKB">
        <authorList>
            <consortium name="EnsemblMetazoa"/>
        </authorList>
    </citation>
    <scope>IDENTIFICATION</scope>
</reference>
<evidence type="ECO:0000256" key="1">
    <source>
        <dbReference type="SAM" id="MobiDB-lite"/>
    </source>
</evidence>
<evidence type="ECO:0000313" key="3">
    <source>
        <dbReference type="Proteomes" id="UP000494040"/>
    </source>
</evidence>
<proteinExistence type="predicted"/>
<feature type="region of interest" description="Disordered" evidence="1">
    <location>
        <begin position="122"/>
        <end position="183"/>
    </location>
</feature>
<organism evidence="2 3">
    <name type="scientific">Cimex lectularius</name>
    <name type="common">Bed bug</name>
    <name type="synonym">Acanthia lectularia</name>
    <dbReference type="NCBI Taxonomy" id="79782"/>
    <lineage>
        <taxon>Eukaryota</taxon>
        <taxon>Metazoa</taxon>
        <taxon>Ecdysozoa</taxon>
        <taxon>Arthropoda</taxon>
        <taxon>Hexapoda</taxon>
        <taxon>Insecta</taxon>
        <taxon>Pterygota</taxon>
        <taxon>Neoptera</taxon>
        <taxon>Paraneoptera</taxon>
        <taxon>Hemiptera</taxon>
        <taxon>Heteroptera</taxon>
        <taxon>Panheteroptera</taxon>
        <taxon>Cimicomorpha</taxon>
        <taxon>Cimicidae</taxon>
        <taxon>Cimex</taxon>
    </lineage>
</organism>